<feature type="binding site" evidence="7 10">
    <location>
        <position position="352"/>
    </location>
    <ligand>
        <name>Mg(2+)</name>
        <dbReference type="ChEBI" id="CHEBI:18420"/>
    </ligand>
</feature>
<dbReference type="Pfam" id="PF13537">
    <property type="entry name" value="GATase_7"/>
    <property type="match status" value="1"/>
</dbReference>
<keyword evidence="7 11" id="KW-0411">Iron-sulfur</keyword>
<evidence type="ECO:0000256" key="3">
    <source>
        <dbReference type="ARBA" id="ARBA00022676"/>
    </source>
</evidence>
<dbReference type="PIRSF" id="PIRSF000485">
    <property type="entry name" value="Amd_phspho_trans"/>
    <property type="match status" value="1"/>
</dbReference>
<dbReference type="CDD" id="cd06223">
    <property type="entry name" value="PRTases_typeI"/>
    <property type="match status" value="1"/>
</dbReference>
<feature type="binding site" evidence="7 10">
    <location>
        <position position="289"/>
    </location>
    <ligand>
        <name>Mg(2+)</name>
        <dbReference type="ChEBI" id="CHEBI:18420"/>
    </ligand>
</feature>
<dbReference type="GO" id="GO:0006189">
    <property type="term" value="P:'de novo' IMP biosynthetic process"/>
    <property type="evidence" value="ECO:0007669"/>
    <property type="project" value="UniProtKB-UniRule"/>
</dbReference>
<dbReference type="GO" id="GO:0009113">
    <property type="term" value="P:purine nucleobase biosynthetic process"/>
    <property type="evidence" value="ECO:0007669"/>
    <property type="project" value="UniProtKB-UniRule"/>
</dbReference>
<dbReference type="Pfam" id="PF00156">
    <property type="entry name" value="Pribosyltran"/>
    <property type="match status" value="1"/>
</dbReference>
<keyword evidence="7 10" id="KW-0479">Metal-binding</keyword>
<dbReference type="EC" id="2.4.2.14" evidence="7"/>
<evidence type="ECO:0000256" key="9">
    <source>
        <dbReference type="PIRSR" id="PIRSR000485-1"/>
    </source>
</evidence>
<dbReference type="AlphaFoldDB" id="A0A1U7NM75"/>
<name>A0A1U7NM75_9FIRM</name>
<dbReference type="GO" id="GO:0051539">
    <property type="term" value="F:4 iron, 4 sulfur cluster binding"/>
    <property type="evidence" value="ECO:0007669"/>
    <property type="project" value="UniProtKB-KW"/>
</dbReference>
<gene>
    <name evidence="7" type="primary">purF</name>
    <name evidence="13" type="ORF">BO225_07050</name>
</gene>
<comment type="cofactor">
    <cofactor evidence="7 10">
        <name>Mg(2+)</name>
        <dbReference type="ChEBI" id="CHEBI:18420"/>
    </cofactor>
    <text evidence="7 10">Binds 1 Mg(2+) ion per subunit.</text>
</comment>
<feature type="active site" description="Nucleophile" evidence="7 9">
    <location>
        <position position="9"/>
    </location>
</feature>
<feature type="binding site" evidence="7 11">
    <location>
        <position position="242"/>
    </location>
    <ligand>
        <name>[4Fe-4S] cluster</name>
        <dbReference type="ChEBI" id="CHEBI:49883"/>
    </ligand>
</feature>
<comment type="cofactor">
    <cofactor evidence="7 11">
        <name>[4Fe-4S] cluster</name>
        <dbReference type="ChEBI" id="CHEBI:49883"/>
    </cofactor>
    <text evidence="7 11">Binds 1 [4Fe-4S] cluster per subunit.</text>
</comment>
<feature type="binding site" evidence="7 10">
    <location>
        <position position="351"/>
    </location>
    <ligand>
        <name>Mg(2+)</name>
        <dbReference type="ChEBI" id="CHEBI:18420"/>
    </ligand>
</feature>
<dbReference type="Gene3D" id="3.40.50.2020">
    <property type="match status" value="1"/>
</dbReference>
<evidence type="ECO:0000256" key="5">
    <source>
        <dbReference type="ARBA" id="ARBA00022755"/>
    </source>
</evidence>
<dbReference type="InterPro" id="IPR029055">
    <property type="entry name" value="Ntn_hydrolases_N"/>
</dbReference>
<dbReference type="InterPro" id="IPR029057">
    <property type="entry name" value="PRTase-like"/>
</dbReference>
<keyword evidence="7 10" id="KW-0460">Magnesium</keyword>
<evidence type="ECO:0000256" key="10">
    <source>
        <dbReference type="PIRSR" id="PIRSR000485-2"/>
    </source>
</evidence>
<feature type="domain" description="Glutamine amidotransferase type-2" evidence="12">
    <location>
        <begin position="9"/>
        <end position="226"/>
    </location>
</feature>
<comment type="similarity">
    <text evidence="2 7 8">In the C-terminal section; belongs to the purine/pyrimidine phosphoribosyltransferase family.</text>
</comment>
<dbReference type="STRING" id="1862672.BO225_07050"/>
<keyword evidence="3 7" id="KW-0328">Glycosyltransferase</keyword>
<dbReference type="GO" id="GO:0000287">
    <property type="term" value="F:magnesium ion binding"/>
    <property type="evidence" value="ECO:0007669"/>
    <property type="project" value="UniProtKB-UniRule"/>
</dbReference>
<dbReference type="EMBL" id="MPKA01000067">
    <property type="protein sequence ID" value="OLU46230.1"/>
    <property type="molecule type" value="Genomic_DNA"/>
</dbReference>
<evidence type="ECO:0000256" key="4">
    <source>
        <dbReference type="ARBA" id="ARBA00022679"/>
    </source>
</evidence>
<organism evidence="13 14">
    <name type="scientific">Dubosiella newyorkensis</name>
    <dbReference type="NCBI Taxonomy" id="1862672"/>
    <lineage>
        <taxon>Bacteria</taxon>
        <taxon>Bacillati</taxon>
        <taxon>Bacillota</taxon>
        <taxon>Erysipelotrichia</taxon>
        <taxon>Erysipelotrichales</taxon>
        <taxon>Erysipelotrichaceae</taxon>
        <taxon>Dubosiella</taxon>
    </lineage>
</organism>
<dbReference type="Gene3D" id="3.60.20.10">
    <property type="entry name" value="Glutamine Phosphoribosylpyrophosphate, subunit 1, domain 1"/>
    <property type="match status" value="1"/>
</dbReference>
<protein>
    <recommendedName>
        <fullName evidence="7">Amidophosphoribosyltransferase</fullName>
        <shortName evidence="7">ATase</shortName>
        <ecNumber evidence="7">2.4.2.14</ecNumber>
    </recommendedName>
    <alternativeName>
        <fullName evidence="7">Glutamine phosphoribosylpyrophosphate amidotransferase</fullName>
        <shortName evidence="7">GPATase</shortName>
    </alternativeName>
</protein>
<sequence>MFDEIHEECGVFGAYRLPQASLITYYGLHTLQHRGQEASGIAVMDQGKISIQKGKGLTIDLFTKESLKKLKGETAVGHVRYSTAGGQENANIQPIVARGLKEQVAVVHNGQIVNEKELRVELEKEGCIFQGTSDSEIILHNIQKEKGSLYERVKKTAAKLVGAFSLIVMGEDELIAVRDQKGLRPLSFSKMEDGYVIASETCALDILGLYEHTEILPGEIVRFYKGIVSRERYALPSFQYMCAMEYIYFARPDSDIESINVHAFRKETGRLLAKNDWIEADLVVGVPDSSLSAAIGYAECAGIELEQGLVKNRFVTRTFIQPTQALRDRGVRMKLSPIKDVIEGKRVVMIDDSIVRGTTSRRIVRLLKEAGAKEVHVRIASPIITSPCFYGVDTSTKEELIGARMSEEQIKDYIEADSLKFMSVEELKEAAGHVGLCTACFDGAYCTPLFSYQEKLEN</sequence>
<keyword evidence="5 7" id="KW-0658">Purine biosynthesis</keyword>
<keyword evidence="7" id="KW-0004">4Fe-4S</keyword>
<dbReference type="InterPro" id="IPR000836">
    <property type="entry name" value="PRTase_dom"/>
</dbReference>
<evidence type="ECO:0000256" key="8">
    <source>
        <dbReference type="PIRNR" id="PIRNR000485"/>
    </source>
</evidence>
<dbReference type="NCBIfam" id="TIGR01134">
    <property type="entry name" value="purF"/>
    <property type="match status" value="1"/>
</dbReference>
<dbReference type="GO" id="GO:0004044">
    <property type="term" value="F:amidophosphoribosyltransferase activity"/>
    <property type="evidence" value="ECO:0007669"/>
    <property type="project" value="UniProtKB-UniRule"/>
</dbReference>
<keyword evidence="4 7" id="KW-0808">Transferase</keyword>
<evidence type="ECO:0000256" key="11">
    <source>
        <dbReference type="PIRSR" id="PIRSR000485-3"/>
    </source>
</evidence>
<evidence type="ECO:0000256" key="7">
    <source>
        <dbReference type="HAMAP-Rule" id="MF_01931"/>
    </source>
</evidence>
<evidence type="ECO:0000256" key="2">
    <source>
        <dbReference type="ARBA" id="ARBA00010138"/>
    </source>
</evidence>
<dbReference type="InterPro" id="IPR017932">
    <property type="entry name" value="GATase_2_dom"/>
</dbReference>
<comment type="caution">
    <text evidence="13">The sequence shown here is derived from an EMBL/GenBank/DDBJ whole genome shotgun (WGS) entry which is preliminary data.</text>
</comment>
<dbReference type="OrthoDB" id="9801213at2"/>
<dbReference type="RefSeq" id="WP_076341567.1">
    <property type="nucleotide sequence ID" value="NZ_CAPDDE010000006.1"/>
</dbReference>
<dbReference type="GeneID" id="78275698"/>
<dbReference type="UniPathway" id="UPA00074">
    <property type="reaction ID" value="UER00124"/>
</dbReference>
<keyword evidence="7 11" id="KW-0408">Iron</keyword>
<evidence type="ECO:0000256" key="1">
    <source>
        <dbReference type="ARBA" id="ARBA00005209"/>
    </source>
</evidence>
<accession>A0A1U7NM75</accession>
<dbReference type="HAMAP" id="MF_01931">
    <property type="entry name" value="PurF"/>
    <property type="match status" value="1"/>
</dbReference>
<comment type="function">
    <text evidence="7">Catalyzes the formation of phosphoribosylamine from phosphoribosylpyrophosphate (PRPP) and glutamine.</text>
</comment>
<comment type="pathway">
    <text evidence="1 7 8">Purine metabolism; IMP biosynthesis via de novo pathway; N(1)-(5-phospho-D-ribosyl)glycinamide from 5-phospho-alpha-D-ribose 1-diphosphate: step 1/2.</text>
</comment>
<dbReference type="SUPFAM" id="SSF56235">
    <property type="entry name" value="N-terminal nucleophile aminohydrolases (Ntn hydrolases)"/>
    <property type="match status" value="1"/>
</dbReference>
<feature type="binding site" evidence="7 11">
    <location>
        <position position="440"/>
    </location>
    <ligand>
        <name>[4Fe-4S] cluster</name>
        <dbReference type="ChEBI" id="CHEBI:49883"/>
    </ligand>
</feature>
<evidence type="ECO:0000256" key="6">
    <source>
        <dbReference type="ARBA" id="ARBA00022962"/>
    </source>
</evidence>
<dbReference type="SUPFAM" id="SSF53271">
    <property type="entry name" value="PRTase-like"/>
    <property type="match status" value="1"/>
</dbReference>
<evidence type="ECO:0000259" key="12">
    <source>
        <dbReference type="PROSITE" id="PS51278"/>
    </source>
</evidence>
<feature type="binding site" evidence="7 11">
    <location>
        <position position="437"/>
    </location>
    <ligand>
        <name>[4Fe-4S] cluster</name>
        <dbReference type="ChEBI" id="CHEBI:49883"/>
    </ligand>
</feature>
<dbReference type="InterPro" id="IPR005854">
    <property type="entry name" value="PurF"/>
</dbReference>
<keyword evidence="14" id="KW-1185">Reference proteome</keyword>
<keyword evidence="6 7" id="KW-0315">Glutamine amidotransferase</keyword>
<feature type="binding site" evidence="7 11">
    <location>
        <position position="388"/>
    </location>
    <ligand>
        <name>[4Fe-4S] cluster</name>
        <dbReference type="ChEBI" id="CHEBI:49883"/>
    </ligand>
</feature>
<proteinExistence type="inferred from homology"/>
<comment type="catalytic activity">
    <reaction evidence="7 8">
        <text>5-phospho-beta-D-ribosylamine + L-glutamate + diphosphate = 5-phospho-alpha-D-ribose 1-diphosphate + L-glutamine + H2O</text>
        <dbReference type="Rhea" id="RHEA:14905"/>
        <dbReference type="ChEBI" id="CHEBI:15377"/>
        <dbReference type="ChEBI" id="CHEBI:29985"/>
        <dbReference type="ChEBI" id="CHEBI:33019"/>
        <dbReference type="ChEBI" id="CHEBI:58017"/>
        <dbReference type="ChEBI" id="CHEBI:58359"/>
        <dbReference type="ChEBI" id="CHEBI:58681"/>
        <dbReference type="EC" id="2.4.2.14"/>
    </reaction>
</comment>
<reference evidence="13 14" key="1">
    <citation type="submission" date="2016-11" db="EMBL/GenBank/DDBJ databases">
        <title>Description of two novel members of the family Erysipelotrichaceae: Ileibacterium lipovorans gen. nov., sp. nov. and Dubosiella newyorkensis, gen. nov., sp. nov.</title>
        <authorList>
            <person name="Cox L.M."/>
            <person name="Sohn J."/>
            <person name="Tyrrell K.L."/>
            <person name="Citron D.M."/>
            <person name="Lawson P.A."/>
            <person name="Patel N.B."/>
            <person name="Iizumi T."/>
            <person name="Perez-Perez G.I."/>
            <person name="Goldstein E.J."/>
            <person name="Blaser M.J."/>
        </authorList>
    </citation>
    <scope>NUCLEOTIDE SEQUENCE [LARGE SCALE GENOMIC DNA]</scope>
    <source>
        <strain evidence="13 14">NYU-BL-A4</strain>
    </source>
</reference>
<dbReference type="Proteomes" id="UP000186705">
    <property type="component" value="Unassembled WGS sequence"/>
</dbReference>
<evidence type="ECO:0000313" key="13">
    <source>
        <dbReference type="EMBL" id="OLU46230.1"/>
    </source>
</evidence>
<dbReference type="PROSITE" id="PS51278">
    <property type="entry name" value="GATASE_TYPE_2"/>
    <property type="match status" value="1"/>
</dbReference>
<dbReference type="PANTHER" id="PTHR11907">
    <property type="entry name" value="AMIDOPHOSPHORIBOSYLTRANSFERASE"/>
    <property type="match status" value="1"/>
</dbReference>
<evidence type="ECO:0000313" key="14">
    <source>
        <dbReference type="Proteomes" id="UP000186705"/>
    </source>
</evidence>